<dbReference type="PANTHER" id="PTHR47506:SF1">
    <property type="entry name" value="HTH-TYPE TRANSCRIPTIONAL REGULATOR YJDC"/>
    <property type="match status" value="1"/>
</dbReference>
<dbReference type="InterPro" id="IPR001647">
    <property type="entry name" value="HTH_TetR"/>
</dbReference>
<feature type="DNA-binding region" description="H-T-H motif" evidence="4">
    <location>
        <begin position="29"/>
        <end position="48"/>
    </location>
</feature>
<dbReference type="Gene3D" id="1.10.357.10">
    <property type="entry name" value="Tetracycline Repressor, domain 2"/>
    <property type="match status" value="1"/>
</dbReference>
<dbReference type="PANTHER" id="PTHR47506">
    <property type="entry name" value="TRANSCRIPTIONAL REGULATORY PROTEIN"/>
    <property type="match status" value="1"/>
</dbReference>
<gene>
    <name evidence="6" type="ORF">FHS00_001688</name>
</gene>
<evidence type="ECO:0000256" key="1">
    <source>
        <dbReference type="ARBA" id="ARBA00023015"/>
    </source>
</evidence>
<organism evidence="6 7">
    <name type="scientific">Limimaricola variabilis</name>
    <dbReference type="NCBI Taxonomy" id="1492771"/>
    <lineage>
        <taxon>Bacteria</taxon>
        <taxon>Pseudomonadati</taxon>
        <taxon>Pseudomonadota</taxon>
        <taxon>Alphaproteobacteria</taxon>
        <taxon>Rhodobacterales</taxon>
        <taxon>Paracoccaceae</taxon>
        <taxon>Limimaricola</taxon>
    </lineage>
</organism>
<dbReference type="EMBL" id="JACIBX010000005">
    <property type="protein sequence ID" value="MBB3712111.1"/>
    <property type="molecule type" value="Genomic_DNA"/>
</dbReference>
<dbReference type="Pfam" id="PF16925">
    <property type="entry name" value="TetR_C_13"/>
    <property type="match status" value="1"/>
</dbReference>
<keyword evidence="3" id="KW-0804">Transcription</keyword>
<reference evidence="6 7" key="1">
    <citation type="submission" date="2020-08" db="EMBL/GenBank/DDBJ databases">
        <title>Genomic Encyclopedia of Type Strains, Phase III (KMG-III): the genomes of soil and plant-associated and newly described type strains.</title>
        <authorList>
            <person name="Whitman W."/>
        </authorList>
    </citation>
    <scope>NUCLEOTIDE SEQUENCE [LARGE SCALE GENOMIC DNA]</scope>
    <source>
        <strain evidence="6 7">CECT 8572</strain>
    </source>
</reference>
<evidence type="ECO:0000256" key="4">
    <source>
        <dbReference type="PROSITE-ProRule" id="PRU00335"/>
    </source>
</evidence>
<dbReference type="InterPro" id="IPR011075">
    <property type="entry name" value="TetR_C"/>
</dbReference>
<dbReference type="InterPro" id="IPR009057">
    <property type="entry name" value="Homeodomain-like_sf"/>
</dbReference>
<keyword evidence="1" id="KW-0805">Transcription regulation</keyword>
<dbReference type="RefSeq" id="WP_183471785.1">
    <property type="nucleotide sequence ID" value="NZ_JACIBX010000005.1"/>
</dbReference>
<sequence length="198" mass="22034">MIRARPYDRDVALDAALSLFWRKGYHATSLKDLEGALQMKPGSIYAAFDSKHALYLSVLERYFLRSRGELKALRERPGPILQGLADHLRAVARREADDPARSACMLVRTMLDATAGEAELGARARGYLDAIRAEIEAAFRKAQENGELTKAQDPARLAQRYQSNMTALRIEAHRGLDDAALIALAEEMAQEVEALRPN</sequence>
<accession>A0ABR6HNH6</accession>
<dbReference type="Gene3D" id="1.10.10.60">
    <property type="entry name" value="Homeodomain-like"/>
    <property type="match status" value="1"/>
</dbReference>
<evidence type="ECO:0000313" key="6">
    <source>
        <dbReference type="EMBL" id="MBB3712111.1"/>
    </source>
</evidence>
<proteinExistence type="predicted"/>
<comment type="caution">
    <text evidence="6">The sequence shown here is derived from an EMBL/GenBank/DDBJ whole genome shotgun (WGS) entry which is preliminary data.</text>
</comment>
<dbReference type="InterPro" id="IPR036271">
    <property type="entry name" value="Tet_transcr_reg_TetR-rel_C_sf"/>
</dbReference>
<keyword evidence="7" id="KW-1185">Reference proteome</keyword>
<keyword evidence="2 4" id="KW-0238">DNA-binding</keyword>
<dbReference type="Pfam" id="PF00440">
    <property type="entry name" value="TetR_N"/>
    <property type="match status" value="1"/>
</dbReference>
<dbReference type="PROSITE" id="PS50977">
    <property type="entry name" value="HTH_TETR_2"/>
    <property type="match status" value="1"/>
</dbReference>
<feature type="domain" description="HTH tetR-type" evidence="5">
    <location>
        <begin position="6"/>
        <end position="66"/>
    </location>
</feature>
<evidence type="ECO:0000256" key="3">
    <source>
        <dbReference type="ARBA" id="ARBA00023163"/>
    </source>
</evidence>
<dbReference type="SUPFAM" id="SSF46689">
    <property type="entry name" value="Homeodomain-like"/>
    <property type="match status" value="1"/>
</dbReference>
<evidence type="ECO:0000256" key="2">
    <source>
        <dbReference type="ARBA" id="ARBA00023125"/>
    </source>
</evidence>
<dbReference type="Proteomes" id="UP000576152">
    <property type="component" value="Unassembled WGS sequence"/>
</dbReference>
<protein>
    <submittedName>
        <fullName evidence="6">AcrR family transcriptional regulator</fullName>
    </submittedName>
</protein>
<evidence type="ECO:0000259" key="5">
    <source>
        <dbReference type="PROSITE" id="PS50977"/>
    </source>
</evidence>
<evidence type="ECO:0000313" key="7">
    <source>
        <dbReference type="Proteomes" id="UP000576152"/>
    </source>
</evidence>
<name>A0ABR6HNH6_9RHOB</name>
<dbReference type="SUPFAM" id="SSF48498">
    <property type="entry name" value="Tetracyclin repressor-like, C-terminal domain"/>
    <property type="match status" value="1"/>
</dbReference>